<protein>
    <submittedName>
        <fullName evidence="2">Phage portal protein</fullName>
    </submittedName>
</protein>
<evidence type="ECO:0000313" key="3">
    <source>
        <dbReference type="Proteomes" id="UP000323105"/>
    </source>
</evidence>
<dbReference type="Pfam" id="PF05136">
    <property type="entry name" value="Phage_portal_2"/>
    <property type="match status" value="1"/>
</dbReference>
<dbReference type="EMBL" id="BKBW01000012">
    <property type="protein sequence ID" value="GEQ77411.1"/>
    <property type="molecule type" value="Genomic_DNA"/>
</dbReference>
<dbReference type="AlphaFoldDB" id="A0A5A7MKG9"/>
<accession>A0A5A7MKG9</accession>
<dbReference type="NCBIfam" id="TIGR01539">
    <property type="entry name" value="portal_lambda"/>
    <property type="match status" value="1"/>
</dbReference>
<evidence type="ECO:0000313" key="2">
    <source>
        <dbReference type="EMBL" id="GEQ77411.1"/>
    </source>
</evidence>
<dbReference type="GO" id="GO:0005198">
    <property type="term" value="F:structural molecule activity"/>
    <property type="evidence" value="ECO:0007669"/>
    <property type="project" value="InterPro"/>
</dbReference>
<dbReference type="Proteomes" id="UP000323105">
    <property type="component" value="Unassembled WGS sequence"/>
</dbReference>
<dbReference type="RefSeq" id="WP_238707786.1">
    <property type="nucleotide sequence ID" value="NZ_BKBW01000012.1"/>
</dbReference>
<gene>
    <name evidence="2" type="ORF">CTTA_4416</name>
</gene>
<feature type="compositionally biased region" description="Basic and acidic residues" evidence="1">
    <location>
        <begin position="524"/>
        <end position="538"/>
    </location>
</feature>
<reference evidence="2 3" key="1">
    <citation type="journal article" date="2019" name="Microbiol. Resour. Announc.">
        <title>Draft Genome Sequence of Comamonas testosteroni TA441, a Bacterium That Has a Cryptic Phenol Degradation Gene Cluster.</title>
        <authorList>
            <person name="Arai H."/>
            <person name="Ishii M."/>
        </authorList>
    </citation>
    <scope>NUCLEOTIDE SEQUENCE [LARGE SCALE GENOMIC DNA]</scope>
    <source>
        <strain evidence="2 3">TA441</strain>
    </source>
</reference>
<dbReference type="GO" id="GO:0019068">
    <property type="term" value="P:virion assembly"/>
    <property type="evidence" value="ECO:0007669"/>
    <property type="project" value="InterPro"/>
</dbReference>
<evidence type="ECO:0000256" key="1">
    <source>
        <dbReference type="SAM" id="MobiDB-lite"/>
    </source>
</evidence>
<comment type="caution">
    <text evidence="2">The sequence shown here is derived from an EMBL/GenBank/DDBJ whole genome shotgun (WGS) entry which is preliminary data.</text>
</comment>
<sequence length="538" mass="59353">MGRKNQLSRQSRSRTSFAASLGAAPLKGGAAMSAYQGASHTDLALSDWQPMAGSADADLLPELGTLTSRARDLARNDGLMAGGLQTHRDNVVGAVLRLSAVPDYRLLGWTPEQAREWGNKVEAHFRSWADTTDCDAARTLDLLGLTVLALGGEMVNGDAVAIPKWLPRPDSPWATRLSVIEADRLETPPYLEGMARIRRGVELDGEGAPVAYHFRAAHPGDALYLRGDEAQDLNRWERVPAFTPWGRRRVVHLHAKERTGQSRGKPIVSAVMREFHMAGKYAQNELQASLANSLVAAFLESDLSQEAASSLFGDQARDVWKESVTQSRSIGKLKAGAVIPLPVGARLQSFAPGRPNVAFEAFMLAVERRIAAGMNLPYELFAKDFSRVNYSSARAALLEAWRYFHGRRRWLTTTWLRPIYELWLEEAVNAGVIDAPGFYANRYAYTRCRFVFGGKGWVDPVKEVQAAKLRLEIGVSTLEQECAEQGLDWEEVLHQQRLEAECRREHGLPEPGATTWIANTADNGSDKEEGAPARKDAP</sequence>
<name>A0A5A7MKG9_COMTE</name>
<organism evidence="2 3">
    <name type="scientific">Comamonas testosteroni</name>
    <name type="common">Pseudomonas testosteroni</name>
    <dbReference type="NCBI Taxonomy" id="285"/>
    <lineage>
        <taxon>Bacteria</taxon>
        <taxon>Pseudomonadati</taxon>
        <taxon>Pseudomonadota</taxon>
        <taxon>Betaproteobacteria</taxon>
        <taxon>Burkholderiales</taxon>
        <taxon>Comamonadaceae</taxon>
        <taxon>Comamonas</taxon>
    </lineage>
</organism>
<feature type="region of interest" description="Disordered" evidence="1">
    <location>
        <begin position="507"/>
        <end position="538"/>
    </location>
</feature>
<dbReference type="InterPro" id="IPR006429">
    <property type="entry name" value="Phage_lambda_portal"/>
</dbReference>
<proteinExistence type="predicted"/>